<proteinExistence type="predicted"/>
<evidence type="ECO:0000313" key="2">
    <source>
        <dbReference type="Proteomes" id="UP001206357"/>
    </source>
</evidence>
<protein>
    <submittedName>
        <fullName evidence="1">Uncharacterized protein</fullName>
    </submittedName>
</protein>
<gene>
    <name evidence="1" type="ORF">NSA17_07420</name>
</gene>
<reference evidence="1" key="1">
    <citation type="submission" date="2022-07" db="EMBL/GenBank/DDBJ databases">
        <title>Enhanced cultured diversity of the mouse gut microbiota enables custom-made synthetic communities.</title>
        <authorList>
            <person name="Afrizal A."/>
        </authorList>
    </citation>
    <scope>NUCLEOTIDE SEQUENCE</scope>
    <source>
        <strain evidence="1">DSM 100219</strain>
    </source>
</reference>
<dbReference type="RefSeq" id="WP_257579035.1">
    <property type="nucleotide sequence ID" value="NZ_JANKAU010000008.1"/>
</dbReference>
<comment type="caution">
    <text evidence="1">The sequence shown here is derived from an EMBL/GenBank/DDBJ whole genome shotgun (WGS) entry which is preliminary data.</text>
</comment>
<dbReference type="Proteomes" id="UP001206357">
    <property type="component" value="Unassembled WGS sequence"/>
</dbReference>
<dbReference type="EMBL" id="JANKAU010000008">
    <property type="protein sequence ID" value="MCR1915256.1"/>
    <property type="molecule type" value="Genomic_DNA"/>
</dbReference>
<accession>A0AAW5LYZ8</accession>
<organism evidence="1 2">
    <name type="scientific">Lactobacillus johnsonii</name>
    <dbReference type="NCBI Taxonomy" id="33959"/>
    <lineage>
        <taxon>Bacteria</taxon>
        <taxon>Bacillati</taxon>
        <taxon>Bacillota</taxon>
        <taxon>Bacilli</taxon>
        <taxon>Lactobacillales</taxon>
        <taxon>Lactobacillaceae</taxon>
        <taxon>Lactobacillus</taxon>
    </lineage>
</organism>
<name>A0AAW5LYZ8_LACJH</name>
<evidence type="ECO:0000313" key="1">
    <source>
        <dbReference type="EMBL" id="MCR1915256.1"/>
    </source>
</evidence>
<sequence>MQIISIFLLFLPANPASDPTPPTRTVPATALPTEKAFFLRPIGSTLVDLHLGHRGPL</sequence>
<dbReference type="AlphaFoldDB" id="A0AAW5LYZ8"/>